<organism evidence="4 5">
    <name type="scientific">Nocardioides marmoribigeumensis</name>
    <dbReference type="NCBI Taxonomy" id="433649"/>
    <lineage>
        <taxon>Bacteria</taxon>
        <taxon>Bacillati</taxon>
        <taxon>Actinomycetota</taxon>
        <taxon>Actinomycetes</taxon>
        <taxon>Propionibacteriales</taxon>
        <taxon>Nocardioidaceae</taxon>
        <taxon>Nocardioides</taxon>
    </lineage>
</organism>
<feature type="domain" description="DUF3152" evidence="3">
    <location>
        <begin position="197"/>
        <end position="353"/>
    </location>
</feature>
<dbReference type="SUPFAM" id="SSF55486">
    <property type="entry name" value="Metalloproteases ('zincins'), catalytic domain"/>
    <property type="match status" value="1"/>
</dbReference>
<dbReference type="InterPro" id="IPR022603">
    <property type="entry name" value="DUF3152"/>
</dbReference>
<dbReference type="EMBL" id="JAVDYG010000001">
    <property type="protein sequence ID" value="MDR7364139.1"/>
    <property type="molecule type" value="Genomic_DNA"/>
</dbReference>
<dbReference type="Pfam" id="PF11350">
    <property type="entry name" value="DUF3152"/>
    <property type="match status" value="1"/>
</dbReference>
<reference evidence="4 5" key="1">
    <citation type="submission" date="2023-07" db="EMBL/GenBank/DDBJ databases">
        <title>Sequencing the genomes of 1000 actinobacteria strains.</title>
        <authorList>
            <person name="Klenk H.-P."/>
        </authorList>
    </citation>
    <scope>NUCLEOTIDE SEQUENCE [LARGE SCALE GENOMIC DNA]</scope>
    <source>
        <strain evidence="4 5">DSM 19426</strain>
    </source>
</reference>
<dbReference type="Proteomes" id="UP001183648">
    <property type="component" value="Unassembled WGS sequence"/>
</dbReference>
<name>A0ABU2C0E1_9ACTN</name>
<comment type="caution">
    <text evidence="4">The sequence shown here is derived from an EMBL/GenBank/DDBJ whole genome shotgun (WGS) entry which is preliminary data.</text>
</comment>
<evidence type="ECO:0000256" key="1">
    <source>
        <dbReference type="SAM" id="MobiDB-lite"/>
    </source>
</evidence>
<gene>
    <name evidence="4" type="ORF">J2S63_003692</name>
</gene>
<sequence length="372" mass="40393">MRGGRIVALLALTCAGLVLPAGAGWARTGEVTSTSPPAVLGTPRFDSPATADPGSWSPEPESTTYQWLVDGEPVAGATGPSYTPRLGDIGHGLSVTVTASTTGFSPGTRTSEARTVRRGLFRDATVRLQGTPRFGHALALDSFTATPTPDSRSLTWVRDRRAIAGQTERRHRIAVADVGHRVGLRVTARRTGYAPLVVTSATPRVGHRTPVRHSVTYHVETRGRISADVAAFKRLAQATYDDPRGWRGGGVAFRRVARGGDLTLVLAEASWLPRFSSQCSAQWSCRVGRFVVINQTRWQHASQMWHRTGGSLRAYRHMVVDHETGHWLGHHHATCPARGALAPVMQTQSKGLDGCRPNPFPVAAEWRSAWRR</sequence>
<feature type="region of interest" description="Disordered" evidence="1">
    <location>
        <begin position="28"/>
        <end position="61"/>
    </location>
</feature>
<evidence type="ECO:0000313" key="4">
    <source>
        <dbReference type="EMBL" id="MDR7364139.1"/>
    </source>
</evidence>
<keyword evidence="2" id="KW-0732">Signal</keyword>
<accession>A0ABU2C0E1</accession>
<evidence type="ECO:0000259" key="3">
    <source>
        <dbReference type="Pfam" id="PF11350"/>
    </source>
</evidence>
<evidence type="ECO:0000313" key="5">
    <source>
        <dbReference type="Proteomes" id="UP001183648"/>
    </source>
</evidence>
<keyword evidence="5" id="KW-1185">Reference proteome</keyword>
<protein>
    <recommendedName>
        <fullName evidence="3">DUF3152 domain-containing protein</fullName>
    </recommendedName>
</protein>
<feature type="signal peptide" evidence="2">
    <location>
        <begin position="1"/>
        <end position="23"/>
    </location>
</feature>
<evidence type="ECO:0000256" key="2">
    <source>
        <dbReference type="SAM" id="SignalP"/>
    </source>
</evidence>
<feature type="chain" id="PRO_5045174449" description="DUF3152 domain-containing protein" evidence="2">
    <location>
        <begin position="24"/>
        <end position="372"/>
    </location>
</feature>
<dbReference type="Gene3D" id="2.60.40.2700">
    <property type="match status" value="2"/>
</dbReference>
<proteinExistence type="predicted"/>
<dbReference type="RefSeq" id="WP_310305416.1">
    <property type="nucleotide sequence ID" value="NZ_BAAAPS010000005.1"/>
</dbReference>